<dbReference type="SUPFAM" id="SSF53067">
    <property type="entry name" value="Actin-like ATPase domain"/>
    <property type="match status" value="1"/>
</dbReference>
<evidence type="ECO:0000313" key="2">
    <source>
        <dbReference type="Proteomes" id="UP000650524"/>
    </source>
</evidence>
<dbReference type="Pfam" id="PF06277">
    <property type="entry name" value="EutA"/>
    <property type="match status" value="1"/>
</dbReference>
<gene>
    <name evidence="1" type="ORF">H8E19_07745</name>
</gene>
<dbReference type="PIRSF" id="PIRSF012293">
    <property type="entry name" value="EutA"/>
    <property type="match status" value="1"/>
</dbReference>
<dbReference type="InterPro" id="IPR043129">
    <property type="entry name" value="ATPase_NBD"/>
</dbReference>
<protein>
    <submittedName>
        <fullName evidence="1">Ethanolamine ammonia-lyase reactivating factor EutA</fullName>
    </submittedName>
</protein>
<organism evidence="1 2">
    <name type="scientific">Candidatus Desulfacyla euxinica</name>
    <dbReference type="NCBI Taxonomy" id="2841693"/>
    <lineage>
        <taxon>Bacteria</taxon>
        <taxon>Deltaproteobacteria</taxon>
        <taxon>Candidatus Desulfacyla</taxon>
    </lineage>
</organism>
<dbReference type="AlphaFoldDB" id="A0A8J6MYX4"/>
<evidence type="ECO:0000313" key="1">
    <source>
        <dbReference type="EMBL" id="MBC8177285.1"/>
    </source>
</evidence>
<sequence length="476" mass="51798">METDRIELLSVGVDVGTSTSHLAFSSLILERDPHSPSRRFNIKERNIIYEGRIIDTPLMDDDTIDMDRLSEFLKEEYQHAGMHRVDIQSGAVIITGETAKKKNAKQLVEFLSNGAGDFVAATAGANFESFLTALGSGATARSKEYRKTILSCDIGGGTSNIAISKHGEILSTSCVSIGGRLLAADSEGIIWRIDGPALKVMEYIGLNYKVGDQIPREDIERIAAKFAEVLMEVITGPATSSLAKQLMLTDDLIFPGKIDEYSFSGGVAELIYGGNGSYNDLGPMLADKINSLTPGLTSPIIEPDNKIRATVIGAGAYSLSISGSSGFMDDQISFPLKNVPVIRVDIEEPQLSVAHVISEVNASFQRFDLNEGDEIVALYFKDPVRAYYPDLELFAKSVEAALPNSINNKIPIILIFEKDIACSVGNVIRRETGLKTNLLSLDELILKEGDWIDIGEPLIGDQVFPVTVKSLVFNRN</sequence>
<reference evidence="1 2" key="1">
    <citation type="submission" date="2020-08" db="EMBL/GenBank/DDBJ databases">
        <title>Bridging the membrane lipid divide: bacteria of the FCB group superphylum have the potential to synthesize archaeal ether lipids.</title>
        <authorList>
            <person name="Villanueva L."/>
            <person name="Von Meijenfeldt F.A.B."/>
            <person name="Westbye A.B."/>
            <person name="Yadav S."/>
            <person name="Hopmans E.C."/>
            <person name="Dutilh B.E."/>
            <person name="Sinninghe Damste J.S."/>
        </authorList>
    </citation>
    <scope>NUCLEOTIDE SEQUENCE [LARGE SCALE GENOMIC DNA]</scope>
    <source>
        <strain evidence="1">NIOZ-UU27</strain>
    </source>
</reference>
<dbReference type="InterPro" id="IPR009377">
    <property type="entry name" value="EutA"/>
</dbReference>
<proteinExistence type="predicted"/>
<dbReference type="Proteomes" id="UP000650524">
    <property type="component" value="Unassembled WGS sequence"/>
</dbReference>
<comment type="caution">
    <text evidence="1">The sequence shown here is derived from an EMBL/GenBank/DDBJ whole genome shotgun (WGS) entry which is preliminary data.</text>
</comment>
<accession>A0A8J6MYX4</accession>
<dbReference type="EMBL" id="JACNJD010000200">
    <property type="protein sequence ID" value="MBC8177285.1"/>
    <property type="molecule type" value="Genomic_DNA"/>
</dbReference>
<name>A0A8J6MYX4_9DELT</name>